<proteinExistence type="predicted"/>
<dbReference type="EMBL" id="BJYF01000089">
    <property type="protein sequence ID" value="GEN61765.1"/>
    <property type="molecule type" value="Genomic_DNA"/>
</dbReference>
<dbReference type="Proteomes" id="UP000321635">
    <property type="component" value="Unassembled WGS sequence"/>
</dbReference>
<keyword evidence="2" id="KW-1185">Reference proteome</keyword>
<evidence type="ECO:0000313" key="1">
    <source>
        <dbReference type="EMBL" id="GEN61765.1"/>
    </source>
</evidence>
<organism evidence="1 2">
    <name type="scientific">Acetobacter nitrogenifigens DSM 23921 = NBRC 105050</name>
    <dbReference type="NCBI Taxonomy" id="1120919"/>
    <lineage>
        <taxon>Bacteria</taxon>
        <taxon>Pseudomonadati</taxon>
        <taxon>Pseudomonadota</taxon>
        <taxon>Alphaproteobacteria</taxon>
        <taxon>Acetobacterales</taxon>
        <taxon>Acetobacteraceae</taxon>
        <taxon>Acetobacter</taxon>
    </lineage>
</organism>
<gene>
    <name evidence="1" type="ORF">ANI02nite_36490</name>
</gene>
<comment type="caution">
    <text evidence="1">The sequence shown here is derived from an EMBL/GenBank/DDBJ whole genome shotgun (WGS) entry which is preliminary data.</text>
</comment>
<reference evidence="1 2" key="1">
    <citation type="submission" date="2019-07" db="EMBL/GenBank/DDBJ databases">
        <title>Whole genome shotgun sequence of Acetobacter nitrogenifigens NBRC 105050.</title>
        <authorList>
            <person name="Hosoyama A."/>
            <person name="Uohara A."/>
            <person name="Ohji S."/>
            <person name="Ichikawa N."/>
        </authorList>
    </citation>
    <scope>NUCLEOTIDE SEQUENCE [LARGE SCALE GENOMIC DNA]</scope>
    <source>
        <strain evidence="1 2">NBRC 105050</strain>
    </source>
</reference>
<sequence length="63" mass="7365">MGFQFGFIHLKPNARDISQRRCPAHAKRHHIVDAKPADRVVEKRHYKLVSATQLDAQAIRDYR</sequence>
<protein>
    <submittedName>
        <fullName evidence="1">Uncharacterized protein</fullName>
    </submittedName>
</protein>
<accession>A0A511XFS4</accession>
<evidence type="ECO:0000313" key="2">
    <source>
        <dbReference type="Proteomes" id="UP000321635"/>
    </source>
</evidence>
<dbReference type="AlphaFoldDB" id="A0A511XFS4"/>
<name>A0A511XFS4_9PROT</name>